<sequence length="103" mass="11826">MSKKEELIQKILAEFEPHFVNVENESHMHSSGRGADSHFKVVVVSQFFEGMNKVSRHRKLYQLFEADLQNGIHALALHLYTPEEWKNAGEEFPHSPNCLGHGQ</sequence>
<keyword evidence="4" id="KW-1185">Reference proteome</keyword>
<evidence type="ECO:0000256" key="1">
    <source>
        <dbReference type="ARBA" id="ARBA00005578"/>
    </source>
</evidence>
<dbReference type="InterPro" id="IPR002634">
    <property type="entry name" value="BolA"/>
</dbReference>
<organism evidence="3 4">
    <name type="scientific">Conservatibacter flavescens</name>
    <dbReference type="NCBI Taxonomy" id="28161"/>
    <lineage>
        <taxon>Bacteria</taxon>
        <taxon>Pseudomonadati</taxon>
        <taxon>Pseudomonadota</taxon>
        <taxon>Gammaproteobacteria</taxon>
        <taxon>Pasteurellales</taxon>
        <taxon>Pasteurellaceae</taxon>
        <taxon>Conservatibacter</taxon>
    </lineage>
</organism>
<dbReference type="Pfam" id="PF01722">
    <property type="entry name" value="BolA"/>
    <property type="match status" value="1"/>
</dbReference>
<dbReference type="OrthoDB" id="9801469at2"/>
<protein>
    <submittedName>
        <fullName evidence="3">Transcriptional regulator</fullName>
    </submittedName>
</protein>
<dbReference type="PANTHER" id="PTHR46229">
    <property type="entry name" value="BOLA TRANSCRIPTION REGULATOR"/>
    <property type="match status" value="1"/>
</dbReference>
<dbReference type="AlphaFoldDB" id="A0A2M8S397"/>
<dbReference type="InterPro" id="IPR050961">
    <property type="entry name" value="BolA/IbaG_stress_morph_reg"/>
</dbReference>
<proteinExistence type="inferred from homology"/>
<name>A0A2M8S397_9PAST</name>
<dbReference type="PIRSF" id="PIRSF003113">
    <property type="entry name" value="BolA"/>
    <property type="match status" value="1"/>
</dbReference>
<evidence type="ECO:0000313" key="3">
    <source>
        <dbReference type="EMBL" id="PJG85596.1"/>
    </source>
</evidence>
<dbReference type="Gene3D" id="3.30.300.90">
    <property type="entry name" value="BolA-like"/>
    <property type="match status" value="1"/>
</dbReference>
<dbReference type="Proteomes" id="UP000229329">
    <property type="component" value="Unassembled WGS sequence"/>
</dbReference>
<dbReference type="InterPro" id="IPR036065">
    <property type="entry name" value="BolA-like_sf"/>
</dbReference>
<accession>A0A2M8S397</accession>
<comment type="similarity">
    <text evidence="1 2">Belongs to the BolA/IbaG family.</text>
</comment>
<evidence type="ECO:0000256" key="2">
    <source>
        <dbReference type="RuleBase" id="RU003860"/>
    </source>
</evidence>
<evidence type="ECO:0000313" key="4">
    <source>
        <dbReference type="Proteomes" id="UP000229329"/>
    </source>
</evidence>
<gene>
    <name evidence="3" type="ORF">CVP05_05365</name>
</gene>
<dbReference type="GO" id="GO:0005829">
    <property type="term" value="C:cytosol"/>
    <property type="evidence" value="ECO:0007669"/>
    <property type="project" value="TreeGrafter"/>
</dbReference>
<dbReference type="SUPFAM" id="SSF82657">
    <property type="entry name" value="BolA-like"/>
    <property type="match status" value="1"/>
</dbReference>
<comment type="caution">
    <text evidence="3">The sequence shown here is derived from an EMBL/GenBank/DDBJ whole genome shotgun (WGS) entry which is preliminary data.</text>
</comment>
<dbReference type="PANTHER" id="PTHR46229:SF2">
    <property type="entry name" value="BOLA-LIKE PROTEIN 1"/>
    <property type="match status" value="1"/>
</dbReference>
<dbReference type="GO" id="GO:0006351">
    <property type="term" value="P:DNA-templated transcription"/>
    <property type="evidence" value="ECO:0007669"/>
    <property type="project" value="TreeGrafter"/>
</dbReference>
<reference evidence="3 4" key="1">
    <citation type="submission" date="2017-11" db="EMBL/GenBank/DDBJ databases">
        <title>Reclassification of Bisgaard taxon 7 as Conservatibacter flavescens gen. nov., sp. nov.</title>
        <authorList>
            <person name="Christensen H."/>
        </authorList>
    </citation>
    <scope>NUCLEOTIDE SEQUENCE [LARGE SCALE GENOMIC DNA]</scope>
    <source>
        <strain evidence="3 4">7_4</strain>
    </source>
</reference>
<dbReference type="RefSeq" id="WP_100288552.1">
    <property type="nucleotide sequence ID" value="NZ_PHHA01000009.1"/>
</dbReference>
<dbReference type="EMBL" id="PHHA01000009">
    <property type="protein sequence ID" value="PJG85596.1"/>
    <property type="molecule type" value="Genomic_DNA"/>
</dbReference>